<dbReference type="AlphaFoldDB" id="A0A4W5NAQ9"/>
<dbReference type="InterPro" id="IPR016187">
    <property type="entry name" value="CTDL_fold"/>
</dbReference>
<dbReference type="PANTHER" id="PTHR45710">
    <property type="entry name" value="C-TYPE LECTIN DOMAIN-CONTAINING PROTEIN 180"/>
    <property type="match status" value="1"/>
</dbReference>
<reference evidence="3" key="2">
    <citation type="submission" date="2025-08" db="UniProtKB">
        <authorList>
            <consortium name="Ensembl"/>
        </authorList>
    </citation>
    <scope>IDENTIFICATION</scope>
</reference>
<dbReference type="InterPro" id="IPR050828">
    <property type="entry name" value="C-type_lectin/matrix_domain"/>
</dbReference>
<dbReference type="PROSITE" id="PS50041">
    <property type="entry name" value="C_TYPE_LECTIN_2"/>
    <property type="match status" value="1"/>
</dbReference>
<evidence type="ECO:0000256" key="1">
    <source>
        <dbReference type="ARBA" id="ARBA00004401"/>
    </source>
</evidence>
<dbReference type="InterPro" id="IPR001304">
    <property type="entry name" value="C-type_lectin-like"/>
</dbReference>
<evidence type="ECO:0000313" key="3">
    <source>
        <dbReference type="Ensembl" id="ENSHHUP00000048751.1"/>
    </source>
</evidence>
<feature type="domain" description="C-type lectin" evidence="2">
    <location>
        <begin position="75"/>
        <end position="211"/>
    </location>
</feature>
<dbReference type="Ensembl" id="ENSHHUT00000050522.1">
    <property type="protein sequence ID" value="ENSHHUP00000048751.1"/>
    <property type="gene ID" value="ENSHHUG00000029540.1"/>
</dbReference>
<protein>
    <recommendedName>
        <fullName evidence="2">C-type lectin domain-containing protein</fullName>
    </recommendedName>
</protein>
<dbReference type="Pfam" id="PF00059">
    <property type="entry name" value="Lectin_C"/>
    <property type="match status" value="1"/>
</dbReference>
<accession>A0A4W5NAQ9</accession>
<comment type="subcellular location">
    <subcellularLocation>
        <location evidence="1">Cell membrane</location>
        <topology evidence="1">Single-pass type II membrane protein</topology>
    </subcellularLocation>
</comment>
<dbReference type="Proteomes" id="UP000314982">
    <property type="component" value="Unassembled WGS sequence"/>
</dbReference>
<reference evidence="4" key="1">
    <citation type="submission" date="2018-06" db="EMBL/GenBank/DDBJ databases">
        <title>Genome assembly of Danube salmon.</title>
        <authorList>
            <person name="Macqueen D.J."/>
            <person name="Gundappa M.K."/>
        </authorList>
    </citation>
    <scope>NUCLEOTIDE SEQUENCE [LARGE SCALE GENOMIC DNA]</scope>
</reference>
<organism evidence="3 4">
    <name type="scientific">Hucho hucho</name>
    <name type="common">huchen</name>
    <dbReference type="NCBI Taxonomy" id="62062"/>
    <lineage>
        <taxon>Eukaryota</taxon>
        <taxon>Metazoa</taxon>
        <taxon>Chordata</taxon>
        <taxon>Craniata</taxon>
        <taxon>Vertebrata</taxon>
        <taxon>Euteleostomi</taxon>
        <taxon>Actinopterygii</taxon>
        <taxon>Neopterygii</taxon>
        <taxon>Teleostei</taxon>
        <taxon>Protacanthopterygii</taxon>
        <taxon>Salmoniformes</taxon>
        <taxon>Salmonidae</taxon>
        <taxon>Salmoninae</taxon>
        <taxon>Hucho</taxon>
    </lineage>
</organism>
<reference evidence="3" key="3">
    <citation type="submission" date="2025-09" db="UniProtKB">
        <authorList>
            <consortium name="Ensembl"/>
        </authorList>
    </citation>
    <scope>IDENTIFICATION</scope>
</reference>
<dbReference type="STRING" id="62062.ENSHHUP00000048751"/>
<dbReference type="GO" id="GO:0005886">
    <property type="term" value="C:plasma membrane"/>
    <property type="evidence" value="ECO:0007669"/>
    <property type="project" value="UniProtKB-SubCell"/>
</dbReference>
<proteinExistence type="predicted"/>
<name>A0A4W5NAQ9_9TELE</name>
<evidence type="ECO:0000313" key="4">
    <source>
        <dbReference type="Proteomes" id="UP000314982"/>
    </source>
</evidence>
<dbReference type="SUPFAM" id="SSF56436">
    <property type="entry name" value="C-type lectin-like"/>
    <property type="match status" value="1"/>
</dbReference>
<dbReference type="PANTHER" id="PTHR45710:SF26">
    <property type="entry name" value="RH26557P"/>
    <property type="match status" value="1"/>
</dbReference>
<sequence>QVENNKAVRHIQQHRVTHWSKHTVNNTVEKKQIYIQCPKVVISNISRRKMYLLLLFSFCQSEVQGCKACVGWVFHGGKCYFFSTGRMNWTQIYHMLYWGILKYPWYDFQYRLNYLFNFFNKCVYLYFYFLPNCLYSSTENKTHWIGLNDLETEGRWFWVDNKPLNQTGVFSWLRSEGKDEPDNWTRQDPLGEDCHALAIESSLGFSMVCWRYVCEKFSAS</sequence>
<dbReference type="Gene3D" id="3.10.100.10">
    <property type="entry name" value="Mannose-Binding Protein A, subunit A"/>
    <property type="match status" value="1"/>
</dbReference>
<keyword evidence="4" id="KW-1185">Reference proteome</keyword>
<dbReference type="GeneTree" id="ENSGT00990000212595"/>
<evidence type="ECO:0000259" key="2">
    <source>
        <dbReference type="PROSITE" id="PS50041"/>
    </source>
</evidence>
<dbReference type="InterPro" id="IPR016186">
    <property type="entry name" value="C-type_lectin-like/link_sf"/>
</dbReference>